<dbReference type="SUPFAM" id="SSF102645">
    <property type="entry name" value="CoaB-like"/>
    <property type="match status" value="1"/>
</dbReference>
<dbReference type="EC" id="6.3.2.5" evidence="3"/>
<keyword evidence="8" id="KW-1185">Reference proteome</keyword>
<comment type="cofactor">
    <cofactor evidence="3">
        <name>Mg(2+)</name>
        <dbReference type="ChEBI" id="CHEBI:18420"/>
    </cofactor>
</comment>
<dbReference type="Gene3D" id="3.40.50.1950">
    <property type="entry name" value="Flavin prenyltransferase-like"/>
    <property type="match status" value="1"/>
</dbReference>
<name>A0A2T5MGM3_9GAMM</name>
<feature type="region of interest" description="Phosphopantothenate--cysteine ligase" evidence="3">
    <location>
        <begin position="195"/>
        <end position="405"/>
    </location>
</feature>
<organism evidence="7 8">
    <name type="scientific">Stenotrophobium rhamnosiphilum</name>
    <dbReference type="NCBI Taxonomy" id="2029166"/>
    <lineage>
        <taxon>Bacteria</taxon>
        <taxon>Pseudomonadati</taxon>
        <taxon>Pseudomonadota</taxon>
        <taxon>Gammaproteobacteria</taxon>
        <taxon>Nevskiales</taxon>
        <taxon>Nevskiaceae</taxon>
        <taxon>Stenotrophobium</taxon>
    </lineage>
</organism>
<keyword evidence="2 3" id="KW-0456">Lyase</keyword>
<comment type="catalytic activity">
    <reaction evidence="3 4">
        <text>(R)-4'-phosphopantothenate + L-cysteine + CTP = N-[(R)-4-phosphopantothenoyl]-L-cysteine + CMP + diphosphate + H(+)</text>
        <dbReference type="Rhea" id="RHEA:19397"/>
        <dbReference type="ChEBI" id="CHEBI:10986"/>
        <dbReference type="ChEBI" id="CHEBI:15378"/>
        <dbReference type="ChEBI" id="CHEBI:33019"/>
        <dbReference type="ChEBI" id="CHEBI:35235"/>
        <dbReference type="ChEBI" id="CHEBI:37563"/>
        <dbReference type="ChEBI" id="CHEBI:59458"/>
        <dbReference type="ChEBI" id="CHEBI:60377"/>
        <dbReference type="EC" id="6.3.2.5"/>
    </reaction>
</comment>
<dbReference type="GO" id="GO:0071513">
    <property type="term" value="C:phosphopantothenoylcysteine decarboxylase complex"/>
    <property type="evidence" value="ECO:0007669"/>
    <property type="project" value="TreeGrafter"/>
</dbReference>
<dbReference type="Pfam" id="PF02441">
    <property type="entry name" value="Flavoprotein"/>
    <property type="match status" value="1"/>
</dbReference>
<dbReference type="InterPro" id="IPR036551">
    <property type="entry name" value="Flavin_trans-like"/>
</dbReference>
<comment type="caution">
    <text evidence="3">Lacks conserved residue(s) required for the propagation of feature annotation.</text>
</comment>
<gene>
    <name evidence="3 7" type="primary">coaBC</name>
    <name evidence="7" type="ORF">CJD38_10225</name>
</gene>
<evidence type="ECO:0000256" key="2">
    <source>
        <dbReference type="ARBA" id="ARBA00023239"/>
    </source>
</evidence>
<dbReference type="GO" id="GO:0010181">
    <property type="term" value="F:FMN binding"/>
    <property type="evidence" value="ECO:0007669"/>
    <property type="project" value="UniProtKB-UniRule"/>
</dbReference>
<feature type="binding site" evidence="3">
    <location>
        <position position="341"/>
    </location>
    <ligand>
        <name>CTP</name>
        <dbReference type="ChEBI" id="CHEBI:37563"/>
    </ligand>
</feature>
<dbReference type="Proteomes" id="UP000244248">
    <property type="component" value="Unassembled WGS sequence"/>
</dbReference>
<evidence type="ECO:0000259" key="5">
    <source>
        <dbReference type="Pfam" id="PF02441"/>
    </source>
</evidence>
<reference evidence="7 8" key="1">
    <citation type="submission" date="2018-04" db="EMBL/GenBank/DDBJ databases">
        <title>Novel species isolated from glacier.</title>
        <authorList>
            <person name="Liu Q."/>
            <person name="Xin Y.-H."/>
        </authorList>
    </citation>
    <scope>NUCLEOTIDE SEQUENCE [LARGE SCALE GENOMIC DNA]</scope>
    <source>
        <strain evidence="7 8">GT1R17</strain>
    </source>
</reference>
<dbReference type="PANTHER" id="PTHR14359">
    <property type="entry name" value="HOMO-OLIGOMERIC FLAVIN CONTAINING CYS DECARBOXYLASE FAMILY"/>
    <property type="match status" value="1"/>
</dbReference>
<proteinExistence type="inferred from homology"/>
<feature type="binding site" evidence="3">
    <location>
        <position position="327"/>
    </location>
    <ligand>
        <name>CTP</name>
        <dbReference type="ChEBI" id="CHEBI:37563"/>
    </ligand>
</feature>
<comment type="catalytic activity">
    <reaction evidence="3 4">
        <text>N-[(R)-4-phosphopantothenoyl]-L-cysteine + H(+) = (R)-4'-phosphopantetheine + CO2</text>
        <dbReference type="Rhea" id="RHEA:16793"/>
        <dbReference type="ChEBI" id="CHEBI:15378"/>
        <dbReference type="ChEBI" id="CHEBI:16526"/>
        <dbReference type="ChEBI" id="CHEBI:59458"/>
        <dbReference type="ChEBI" id="CHEBI:61723"/>
        <dbReference type="EC" id="4.1.1.36"/>
    </reaction>
</comment>
<dbReference type="GO" id="GO:0004632">
    <property type="term" value="F:phosphopantothenate--cysteine ligase activity"/>
    <property type="evidence" value="ECO:0007669"/>
    <property type="project" value="UniProtKB-UniRule"/>
</dbReference>
<dbReference type="GO" id="GO:0015937">
    <property type="term" value="P:coenzyme A biosynthetic process"/>
    <property type="evidence" value="ECO:0007669"/>
    <property type="project" value="UniProtKB-UniRule"/>
</dbReference>
<dbReference type="PANTHER" id="PTHR14359:SF6">
    <property type="entry name" value="PHOSPHOPANTOTHENOYLCYSTEINE DECARBOXYLASE"/>
    <property type="match status" value="1"/>
</dbReference>
<keyword evidence="3 4" id="KW-0436">Ligase</keyword>
<comment type="similarity">
    <text evidence="3 4">In the C-terminal section; belongs to the PPC synthetase family.</text>
</comment>
<dbReference type="NCBIfam" id="TIGR00521">
    <property type="entry name" value="coaBC_dfp"/>
    <property type="match status" value="1"/>
</dbReference>
<comment type="pathway">
    <text evidence="3 4">Cofactor biosynthesis; coenzyme A biosynthesis; CoA from (R)-pantothenate: step 3/5.</text>
</comment>
<feature type="binding site" evidence="3">
    <location>
        <position position="283"/>
    </location>
    <ligand>
        <name>CTP</name>
        <dbReference type="ChEBI" id="CHEBI:37563"/>
    </ligand>
</feature>
<dbReference type="EC" id="4.1.1.36" evidence="3"/>
<feature type="domain" description="Flavoprotein" evidence="5">
    <location>
        <begin position="12"/>
        <end position="180"/>
    </location>
</feature>
<dbReference type="InterPro" id="IPR005252">
    <property type="entry name" value="CoaBC"/>
</dbReference>
<keyword evidence="3 4" id="KW-0285">Flavoprotein</keyword>
<evidence type="ECO:0000313" key="8">
    <source>
        <dbReference type="Proteomes" id="UP000244248"/>
    </source>
</evidence>
<dbReference type="Gene3D" id="3.40.50.10300">
    <property type="entry name" value="CoaB-like"/>
    <property type="match status" value="1"/>
</dbReference>
<dbReference type="InterPro" id="IPR007085">
    <property type="entry name" value="DNA/pantothenate-metab_flavo_C"/>
</dbReference>
<feature type="region of interest" description="Phosphopantothenoylcysteine decarboxylase" evidence="3">
    <location>
        <begin position="1"/>
        <end position="194"/>
    </location>
</feature>
<evidence type="ECO:0000256" key="1">
    <source>
        <dbReference type="ARBA" id="ARBA00022793"/>
    </source>
</evidence>
<dbReference type="OrthoDB" id="9802554at2"/>
<comment type="pathway">
    <text evidence="3 4">Cofactor biosynthesis; coenzyme A biosynthesis; CoA from (R)-pantothenate: step 2/5.</text>
</comment>
<dbReference type="InterPro" id="IPR035929">
    <property type="entry name" value="CoaB-like_sf"/>
</dbReference>
<protein>
    <recommendedName>
        <fullName evidence="3">Coenzyme A biosynthesis bifunctional protein CoaBC</fullName>
    </recommendedName>
    <alternativeName>
        <fullName evidence="3">DNA/pantothenate metabolism flavoprotein</fullName>
    </alternativeName>
    <alternativeName>
        <fullName evidence="3">Phosphopantothenoylcysteine synthetase/decarboxylase</fullName>
        <shortName evidence="3">PPCS-PPCDC</shortName>
    </alternativeName>
    <domain>
        <recommendedName>
            <fullName evidence="3">Phosphopantothenoylcysteine decarboxylase</fullName>
            <shortName evidence="3">PPC decarboxylase</shortName>
            <shortName evidence="3">PPC-DC</shortName>
            <ecNumber evidence="3">4.1.1.36</ecNumber>
        </recommendedName>
        <alternativeName>
            <fullName evidence="3">CoaC</fullName>
        </alternativeName>
    </domain>
    <domain>
        <recommendedName>
            <fullName evidence="3">Phosphopantothenate--cysteine ligase</fullName>
            <ecNumber evidence="3">6.3.2.5</ecNumber>
        </recommendedName>
        <alternativeName>
            <fullName evidence="3">CoaB</fullName>
        </alternativeName>
        <alternativeName>
            <fullName evidence="3">Phosphopantothenoylcysteine synthetase</fullName>
            <shortName evidence="3">PPC synthetase</shortName>
            <shortName evidence="3">PPC-S</shortName>
        </alternativeName>
    </domain>
</protein>
<keyword evidence="3" id="KW-0511">Multifunctional enzyme</keyword>
<dbReference type="GO" id="GO:0046872">
    <property type="term" value="F:metal ion binding"/>
    <property type="evidence" value="ECO:0007669"/>
    <property type="project" value="UniProtKB-KW"/>
</dbReference>
<dbReference type="HAMAP" id="MF_02225">
    <property type="entry name" value="CoaBC"/>
    <property type="match status" value="1"/>
</dbReference>
<feature type="active site" description="Proton donor" evidence="3">
    <location>
        <position position="163"/>
    </location>
</feature>
<dbReference type="UniPathway" id="UPA00241">
    <property type="reaction ID" value="UER00353"/>
</dbReference>
<accession>A0A2T5MGM3</accession>
<dbReference type="SUPFAM" id="SSF52507">
    <property type="entry name" value="Homo-oligomeric flavin-containing Cys decarboxylases, HFCD"/>
    <property type="match status" value="1"/>
</dbReference>
<dbReference type="EMBL" id="QANS01000003">
    <property type="protein sequence ID" value="PTU31679.1"/>
    <property type="molecule type" value="Genomic_DNA"/>
</dbReference>
<evidence type="ECO:0000313" key="7">
    <source>
        <dbReference type="EMBL" id="PTU31679.1"/>
    </source>
</evidence>
<dbReference type="GO" id="GO:0015941">
    <property type="term" value="P:pantothenate catabolic process"/>
    <property type="evidence" value="ECO:0007669"/>
    <property type="project" value="InterPro"/>
</dbReference>
<evidence type="ECO:0000256" key="4">
    <source>
        <dbReference type="RuleBase" id="RU364078"/>
    </source>
</evidence>
<comment type="caution">
    <text evidence="7">The sequence shown here is derived from an EMBL/GenBank/DDBJ whole genome shotgun (WGS) entry which is preliminary data.</text>
</comment>
<dbReference type="InterPro" id="IPR003382">
    <property type="entry name" value="Flavoprotein"/>
</dbReference>
<dbReference type="Pfam" id="PF04127">
    <property type="entry name" value="DFP"/>
    <property type="match status" value="1"/>
</dbReference>
<comment type="similarity">
    <text evidence="3 4">In the N-terminal section; belongs to the HFCD (homo-oligomeric flavin containing Cys decarboxylase) superfamily.</text>
</comment>
<evidence type="ECO:0000259" key="6">
    <source>
        <dbReference type="Pfam" id="PF04127"/>
    </source>
</evidence>
<dbReference type="RefSeq" id="WP_107940228.1">
    <property type="nucleotide sequence ID" value="NZ_QANS01000003.1"/>
</dbReference>
<feature type="domain" description="DNA/pantothenate metabolism flavoprotein C-terminal" evidence="6">
    <location>
        <begin position="190"/>
        <end position="397"/>
    </location>
</feature>
<comment type="cofactor">
    <cofactor evidence="3">
        <name>FMN</name>
        <dbReference type="ChEBI" id="CHEBI:58210"/>
    </cofactor>
    <text evidence="3">Binds 1 FMN per subunit.</text>
</comment>
<keyword evidence="3" id="KW-0479">Metal-binding</keyword>
<keyword evidence="3 4" id="KW-0288">FMN</keyword>
<comment type="function">
    <text evidence="3">Catalyzes two sequential steps in the biosynthesis of coenzyme A. In the first step cysteine is conjugated to 4'-phosphopantothenate to form 4-phosphopantothenoylcysteine. In the second step the latter compound is decarboxylated to form 4'-phosphopantotheine.</text>
</comment>
<dbReference type="AlphaFoldDB" id="A0A2T5MGM3"/>
<feature type="binding site" evidence="3">
    <location>
        <position position="345"/>
    </location>
    <ligand>
        <name>CTP</name>
        <dbReference type="ChEBI" id="CHEBI:37563"/>
    </ligand>
</feature>
<sequence>MQTSLTTLAGRRILLGVTGGIAAYKAADLTRRFKEVGADVQVVMTAGATEFVAPLTFQALSGREVRSALFDAAHEAAMGHIELARWADVIVIAPASANFIAQIAQGSASDLLTTLCLATDRPLAIAPAMNRLMWSNAATQANVATLRQRGVHIFGPGAGSQACGEVGDGRMLEPTEIRTAVAHMFEQGPLAGVRAVVTAGPTREPIDPVRVITNRSSGKQGYAVAQALSALGASVTLVSGPTALATPPGVQRVDIETAQDMLQASLTAAAQSDIFVGTAAVADYRPAQAEMQKIKKKDAEMSLPLERTTDVLKAVREKYPVLFMVGFAAETEKLAEHAQGKLQNKKLDLIAANLVGNGRAFDREDNALHLFWPGGDQELAPASKTALARELAQVIASRYRSKVGI</sequence>
<comment type="function">
    <text evidence="4">Catalyzes two steps in the biosynthesis of coenzyme A. In the first step cysteine is conjugated to 4'-phosphopantothenate to form 4-phosphopantothenoylcysteine, in the latter compound is decarboxylated to form 4'-phosphopantotheine.</text>
</comment>
<feature type="binding site" evidence="3">
    <location>
        <position position="293"/>
    </location>
    <ligand>
        <name>CTP</name>
        <dbReference type="ChEBI" id="CHEBI:37563"/>
    </ligand>
</feature>
<keyword evidence="3" id="KW-0460">Magnesium</keyword>
<keyword evidence="1 3" id="KW-0210">Decarboxylase</keyword>
<dbReference type="GO" id="GO:0004633">
    <property type="term" value="F:phosphopantothenoylcysteine decarboxylase activity"/>
    <property type="evidence" value="ECO:0007669"/>
    <property type="project" value="UniProtKB-UniRule"/>
</dbReference>
<evidence type="ECO:0000256" key="3">
    <source>
        <dbReference type="HAMAP-Rule" id="MF_02225"/>
    </source>
</evidence>